<dbReference type="RefSeq" id="WP_045928197.1">
    <property type="nucleotide sequence ID" value="NZ_JBHSZS010000025.1"/>
</dbReference>
<dbReference type="GO" id="GO:0005524">
    <property type="term" value="F:ATP binding"/>
    <property type="evidence" value="ECO:0007669"/>
    <property type="project" value="UniProtKB-KW"/>
</dbReference>
<dbReference type="Gene3D" id="3.40.50.300">
    <property type="entry name" value="P-loop containing nucleotide triphosphate hydrolases"/>
    <property type="match status" value="1"/>
</dbReference>
<evidence type="ECO:0000259" key="9">
    <source>
        <dbReference type="PROSITE" id="PS50929"/>
    </source>
</evidence>
<dbReference type="PROSITE" id="PS50893">
    <property type="entry name" value="ABC_TRANSPORTER_2"/>
    <property type="match status" value="1"/>
</dbReference>
<dbReference type="SUPFAM" id="SSF52540">
    <property type="entry name" value="P-loop containing nucleoside triphosphate hydrolases"/>
    <property type="match status" value="1"/>
</dbReference>
<dbReference type="SMART" id="SM00382">
    <property type="entry name" value="AAA"/>
    <property type="match status" value="1"/>
</dbReference>
<dbReference type="STRING" id="1218493.JF76_11270"/>
<dbReference type="AlphaFoldDB" id="A0A0F4LB49"/>
<dbReference type="Pfam" id="PF00664">
    <property type="entry name" value="ABC_membrane"/>
    <property type="match status" value="1"/>
</dbReference>
<evidence type="ECO:0000256" key="7">
    <source>
        <dbReference type="SAM" id="Phobius"/>
    </source>
</evidence>
<dbReference type="PROSITE" id="PS51257">
    <property type="entry name" value="PROKAR_LIPOPROTEIN"/>
    <property type="match status" value="1"/>
</dbReference>
<feature type="transmembrane region" description="Helical" evidence="7">
    <location>
        <begin position="50"/>
        <end position="75"/>
    </location>
</feature>
<dbReference type="InterPro" id="IPR003593">
    <property type="entry name" value="AAA+_ATPase"/>
</dbReference>
<evidence type="ECO:0000313" key="11">
    <source>
        <dbReference type="Proteomes" id="UP000033533"/>
    </source>
</evidence>
<keyword evidence="5 7" id="KW-1133">Transmembrane helix</keyword>
<evidence type="ECO:0000256" key="5">
    <source>
        <dbReference type="ARBA" id="ARBA00022989"/>
    </source>
</evidence>
<name>A0A0F4LB49_9LACO</name>
<feature type="transmembrane region" description="Helical" evidence="7">
    <location>
        <begin position="12"/>
        <end position="35"/>
    </location>
</feature>
<feature type="domain" description="ABC transporter" evidence="8">
    <location>
        <begin position="319"/>
        <end position="532"/>
    </location>
</feature>
<dbReference type="OrthoDB" id="2313809at2"/>
<dbReference type="PATRIC" id="fig|1218493.3.peg.1184"/>
<dbReference type="Proteomes" id="UP000033533">
    <property type="component" value="Unassembled WGS sequence"/>
</dbReference>
<organism evidence="10 11">
    <name type="scientific">Lactobacillus kullabergensis</name>
    <dbReference type="NCBI Taxonomy" id="1218493"/>
    <lineage>
        <taxon>Bacteria</taxon>
        <taxon>Bacillati</taxon>
        <taxon>Bacillota</taxon>
        <taxon>Bacilli</taxon>
        <taxon>Lactobacillales</taxon>
        <taxon>Lactobacillaceae</taxon>
        <taxon>Lactobacillus</taxon>
    </lineage>
</organism>
<reference evidence="10 11" key="1">
    <citation type="submission" date="2014-12" db="EMBL/GenBank/DDBJ databases">
        <title>Comparative genomics of the lactic acid bacteria isolated from the honey bee gut.</title>
        <authorList>
            <person name="Ellegaard K.M."/>
            <person name="Tamarit D."/>
            <person name="Javelind E."/>
            <person name="Olofsson T."/>
            <person name="Andersson S.G."/>
            <person name="Vasquez A."/>
        </authorList>
    </citation>
    <scope>NUCLEOTIDE SEQUENCE [LARGE SCALE GENOMIC DNA]</scope>
    <source>
        <strain evidence="10 11">Biut2</strain>
    </source>
</reference>
<evidence type="ECO:0000313" key="10">
    <source>
        <dbReference type="EMBL" id="KJY55484.1"/>
    </source>
</evidence>
<evidence type="ECO:0000256" key="3">
    <source>
        <dbReference type="ARBA" id="ARBA00022741"/>
    </source>
</evidence>
<keyword evidence="6 7" id="KW-0472">Membrane</keyword>
<feature type="transmembrane region" description="Helical" evidence="7">
    <location>
        <begin position="234"/>
        <end position="256"/>
    </location>
</feature>
<dbReference type="GO" id="GO:0015421">
    <property type="term" value="F:ABC-type oligopeptide transporter activity"/>
    <property type="evidence" value="ECO:0007669"/>
    <property type="project" value="TreeGrafter"/>
</dbReference>
<comment type="caution">
    <text evidence="10">The sequence shown here is derived from an EMBL/GenBank/DDBJ whole genome shotgun (WGS) entry which is preliminary data.</text>
</comment>
<dbReference type="InterPro" id="IPR039421">
    <property type="entry name" value="Type_1_exporter"/>
</dbReference>
<keyword evidence="2 7" id="KW-0812">Transmembrane</keyword>
<dbReference type="InterPro" id="IPR011527">
    <property type="entry name" value="ABC1_TM_dom"/>
</dbReference>
<comment type="subcellular location">
    <subcellularLocation>
        <location evidence="1">Cell membrane</location>
        <topology evidence="1">Multi-pass membrane protein</topology>
    </subcellularLocation>
</comment>
<accession>A0A0F4LB49</accession>
<proteinExistence type="predicted"/>
<evidence type="ECO:0000256" key="4">
    <source>
        <dbReference type="ARBA" id="ARBA00022840"/>
    </source>
</evidence>
<evidence type="ECO:0000256" key="2">
    <source>
        <dbReference type="ARBA" id="ARBA00022692"/>
    </source>
</evidence>
<dbReference type="PANTHER" id="PTHR43394">
    <property type="entry name" value="ATP-DEPENDENT PERMEASE MDL1, MITOCHONDRIAL"/>
    <property type="match status" value="1"/>
</dbReference>
<feature type="transmembrane region" description="Helical" evidence="7">
    <location>
        <begin position="124"/>
        <end position="142"/>
    </location>
</feature>
<dbReference type="InterPro" id="IPR036640">
    <property type="entry name" value="ABC1_TM_sf"/>
</dbReference>
<evidence type="ECO:0000256" key="1">
    <source>
        <dbReference type="ARBA" id="ARBA00004651"/>
    </source>
</evidence>
<dbReference type="HOGENOM" id="CLU_000604_84_3_9"/>
<keyword evidence="4 10" id="KW-0067">ATP-binding</keyword>
<gene>
    <name evidence="10" type="ORF">JF76_11270</name>
</gene>
<evidence type="ECO:0000256" key="6">
    <source>
        <dbReference type="ARBA" id="ARBA00023136"/>
    </source>
</evidence>
<evidence type="ECO:0000259" key="8">
    <source>
        <dbReference type="PROSITE" id="PS50893"/>
    </source>
</evidence>
<dbReference type="Gene3D" id="1.20.1560.10">
    <property type="entry name" value="ABC transporter type 1, transmembrane domain"/>
    <property type="match status" value="1"/>
</dbReference>
<feature type="transmembrane region" description="Helical" evidence="7">
    <location>
        <begin position="148"/>
        <end position="166"/>
    </location>
</feature>
<protein>
    <submittedName>
        <fullName evidence="10">ABC transporter, ATP-binding protein</fullName>
    </submittedName>
</protein>
<dbReference type="InterPro" id="IPR027417">
    <property type="entry name" value="P-loop_NTPase"/>
</dbReference>
<dbReference type="GO" id="GO:0016887">
    <property type="term" value="F:ATP hydrolysis activity"/>
    <property type="evidence" value="ECO:0007669"/>
    <property type="project" value="InterPro"/>
</dbReference>
<dbReference type="GO" id="GO:0005886">
    <property type="term" value="C:plasma membrane"/>
    <property type="evidence" value="ECO:0007669"/>
    <property type="project" value="UniProtKB-SubCell"/>
</dbReference>
<feature type="transmembrane region" description="Helical" evidence="7">
    <location>
        <begin position="262"/>
        <end position="286"/>
    </location>
</feature>
<sequence>MKLSNLIKANVLNSILIVFLVVIYGCGSAFSSYVIKFAYNSLSKSHFTQFLYFILLSLITGLVAFIINSVATWLYSRQLQQYIGLIRKKLVKHYFHSESDSTGAMINNLNNNLQLLTDQYGNQVLRILSSIFVMVTSTIALVMFHWSIAVLVICLVFVTLLIPKLTRKAANKATRKISEQNKKYLNTIFQWFNGLAELRRYLAFDAFNHYLTKKGADLEQTYVDRQKVMGLAQFINGCANSFSQVAVTFLATILFFAKIVSFGTIIAAGTFASSIFNAALTITTALTRMQSTKNINQQLNKLQREIPVEYSNETNFSTIKTRSLKYKYPNNREISYPDITIRRGEKILLQGRSGSGKSTLFKLLLGKLKPTSGKICFCDKKGNKVKVSCSQISYLAQDNFLFPASIKENITMFNSKLDKAVERYVKSVQLESDLAGFPAGLETLADVDKNNLSGGQRQKIVLARNEIQNKPVILADESTSAIDENATNKIISNLLNSDQTIIVIAHNLTKDTKKLFDRVINIDPNRGEANYDV</sequence>
<dbReference type="InterPro" id="IPR003439">
    <property type="entry name" value="ABC_transporter-like_ATP-bd"/>
</dbReference>
<dbReference type="PROSITE" id="PS50929">
    <property type="entry name" value="ABC_TM1F"/>
    <property type="match status" value="1"/>
</dbReference>
<dbReference type="EMBL" id="JXBY01000019">
    <property type="protein sequence ID" value="KJY55484.1"/>
    <property type="molecule type" value="Genomic_DNA"/>
</dbReference>
<dbReference type="SUPFAM" id="SSF90123">
    <property type="entry name" value="ABC transporter transmembrane region"/>
    <property type="match status" value="1"/>
</dbReference>
<dbReference type="Pfam" id="PF00005">
    <property type="entry name" value="ABC_tran"/>
    <property type="match status" value="1"/>
</dbReference>
<keyword evidence="3" id="KW-0547">Nucleotide-binding</keyword>
<dbReference type="PANTHER" id="PTHR43394:SF1">
    <property type="entry name" value="ATP-BINDING CASSETTE SUB-FAMILY B MEMBER 10, MITOCHONDRIAL"/>
    <property type="match status" value="1"/>
</dbReference>
<feature type="domain" description="ABC transmembrane type-1" evidence="9">
    <location>
        <begin position="15"/>
        <end position="291"/>
    </location>
</feature>